<dbReference type="AlphaFoldDB" id="A0A7T8GVT5"/>
<gene>
    <name evidence="1" type="ORF">FKW44_019279</name>
</gene>
<organism evidence="1 2">
    <name type="scientific">Caligus rogercresseyi</name>
    <name type="common">Sea louse</name>
    <dbReference type="NCBI Taxonomy" id="217165"/>
    <lineage>
        <taxon>Eukaryota</taxon>
        <taxon>Metazoa</taxon>
        <taxon>Ecdysozoa</taxon>
        <taxon>Arthropoda</taxon>
        <taxon>Crustacea</taxon>
        <taxon>Multicrustacea</taxon>
        <taxon>Hexanauplia</taxon>
        <taxon>Copepoda</taxon>
        <taxon>Siphonostomatoida</taxon>
        <taxon>Caligidae</taxon>
        <taxon>Caligus</taxon>
    </lineage>
</organism>
<sequence>MGGGHSWYIHKKSGPRHSVDWRAYVTRWAGLAPPQARPSRRAYRVVIFL</sequence>
<keyword evidence="2" id="KW-1185">Reference proteome</keyword>
<evidence type="ECO:0000313" key="2">
    <source>
        <dbReference type="Proteomes" id="UP000595437"/>
    </source>
</evidence>
<evidence type="ECO:0000313" key="1">
    <source>
        <dbReference type="EMBL" id="QQP38647.1"/>
    </source>
</evidence>
<proteinExistence type="predicted"/>
<accession>A0A7T8GVT5</accession>
<dbReference type="Proteomes" id="UP000595437">
    <property type="component" value="Chromosome 13"/>
</dbReference>
<dbReference type="EMBL" id="CP045902">
    <property type="protein sequence ID" value="QQP38647.1"/>
    <property type="molecule type" value="Genomic_DNA"/>
</dbReference>
<name>A0A7T8GVT5_CALRO</name>
<reference evidence="2" key="1">
    <citation type="submission" date="2021-01" db="EMBL/GenBank/DDBJ databases">
        <title>Caligus Genome Assembly.</title>
        <authorList>
            <person name="Gallardo-Escarate C."/>
        </authorList>
    </citation>
    <scope>NUCLEOTIDE SEQUENCE [LARGE SCALE GENOMIC DNA]</scope>
</reference>
<protein>
    <submittedName>
        <fullName evidence="1">Uncharacterized protein</fullName>
    </submittedName>
</protein>